<dbReference type="PROSITE" id="PS00518">
    <property type="entry name" value="ZF_RING_1"/>
    <property type="match status" value="1"/>
</dbReference>
<dbReference type="GO" id="GO:0061630">
    <property type="term" value="F:ubiquitin protein ligase activity"/>
    <property type="evidence" value="ECO:0007669"/>
    <property type="project" value="UniProtKB-EC"/>
</dbReference>
<dbReference type="GO" id="GO:0005634">
    <property type="term" value="C:nucleus"/>
    <property type="evidence" value="ECO:0007669"/>
    <property type="project" value="UniProtKB-SubCell"/>
</dbReference>
<dbReference type="InterPro" id="IPR031128">
    <property type="entry name" value="RNF14_RING-HC_Zfn"/>
</dbReference>
<dbReference type="SMART" id="SM00647">
    <property type="entry name" value="IBR"/>
    <property type="match status" value="2"/>
</dbReference>
<evidence type="ECO:0000256" key="19">
    <source>
        <dbReference type="PROSITE-ProRule" id="PRU00175"/>
    </source>
</evidence>
<dbReference type="Gene3D" id="2.20.25.20">
    <property type="match status" value="1"/>
</dbReference>
<evidence type="ECO:0000256" key="8">
    <source>
        <dbReference type="ARBA" id="ARBA00022723"/>
    </source>
</evidence>
<keyword evidence="10 19" id="KW-0863">Zinc-finger</keyword>
<evidence type="ECO:0000256" key="17">
    <source>
        <dbReference type="ARBA" id="ARBA00067098"/>
    </source>
</evidence>
<dbReference type="CDD" id="cd20341">
    <property type="entry name" value="BRcat_RBR_RNF14"/>
    <property type="match status" value="1"/>
</dbReference>
<keyword evidence="14" id="KW-0804">Transcription</keyword>
<dbReference type="InterPro" id="IPR013083">
    <property type="entry name" value="Znf_RING/FYVE/PHD"/>
</dbReference>
<keyword evidence="7" id="KW-0808">Transferase</keyword>
<keyword evidence="24" id="KW-1185">Reference proteome</keyword>
<sequence>MRFMRVGKYNYPLKAVLLSVLSTAPVGCVLTLGTHRRHPEELLSVYISSQSCYQPHPLRVQAYSGELKAREQHTLRAVLLQDNSCRTMASEDKDAQEDELLALTSIYADDEFQRSPHIRTGQIKVCVELPKDFRICVSGNYAKNPPTVVFEVCFLPPVVLTFELPAHYPSASAPAFRLSCKWLTPVQLSSLCKEFDRLWEEKKGSVILFTWMRFLKEETLKHLKITSPYEVTMYGEGMDGQRYETQLKEESDILVSEAVVTYDFLDSRAVQEAESLDSLIRDILDFDQVQQLRSFQSKAYTCNICFSEKLGTECTQFMVCQHVYCKDCLKGYFEIQITEGLVHLLSCPEPMCDSISTPSQVKELVAEELFSRYDRLLLQSSLNSMADVVYCPRLNCQTPVVKEPGGTMGICSNCRYAFCDLCKMTYHGVTPCAQPEENEDTDDVVFLPHTPLSRKQRKFKKWEEGISNQCIEEKCKKCPRCEVNIEKNGGCRRMCCTNCLLNFCWNCFLPTDRYDMFTEGQSARQICKCKP</sequence>
<dbReference type="SMART" id="SM00591">
    <property type="entry name" value="RWD"/>
    <property type="match status" value="1"/>
</dbReference>
<evidence type="ECO:0000256" key="4">
    <source>
        <dbReference type="ARBA" id="ARBA00004906"/>
    </source>
</evidence>
<keyword evidence="8" id="KW-0479">Metal-binding</keyword>
<dbReference type="Pfam" id="PF01485">
    <property type="entry name" value="IBR"/>
    <property type="match status" value="1"/>
</dbReference>
<evidence type="ECO:0000256" key="12">
    <source>
        <dbReference type="ARBA" id="ARBA00022833"/>
    </source>
</evidence>
<keyword evidence="11" id="KW-0833">Ubl conjugation pathway</keyword>
<evidence type="ECO:0000256" key="9">
    <source>
        <dbReference type="ARBA" id="ARBA00022737"/>
    </source>
</evidence>
<evidence type="ECO:0000256" key="10">
    <source>
        <dbReference type="ARBA" id="ARBA00022771"/>
    </source>
</evidence>
<dbReference type="InterPro" id="IPR001841">
    <property type="entry name" value="Znf_RING"/>
</dbReference>
<dbReference type="Gene3D" id="3.30.40.10">
    <property type="entry name" value="Zinc/RING finger domain, C3HC4 (zinc finger)"/>
    <property type="match status" value="1"/>
</dbReference>
<dbReference type="EMBL" id="JANPWB010000011">
    <property type="protein sequence ID" value="KAJ1127075.1"/>
    <property type="molecule type" value="Genomic_DNA"/>
</dbReference>
<dbReference type="PANTHER" id="PTHR11685">
    <property type="entry name" value="RBR FAMILY RING FINGER AND IBR DOMAIN-CONTAINING"/>
    <property type="match status" value="1"/>
</dbReference>
<evidence type="ECO:0000313" key="24">
    <source>
        <dbReference type="Proteomes" id="UP001066276"/>
    </source>
</evidence>
<dbReference type="InterPro" id="IPR016135">
    <property type="entry name" value="UBQ-conjugating_enzyme/RWD"/>
</dbReference>
<evidence type="ECO:0000256" key="7">
    <source>
        <dbReference type="ARBA" id="ARBA00022679"/>
    </source>
</evidence>
<comment type="similarity">
    <text evidence="16">Belongs to the RBR family. RNF14 subfamily.</text>
</comment>
<dbReference type="AlphaFoldDB" id="A0AAV7PIZ4"/>
<feature type="domain" description="RING-type" evidence="20">
    <location>
        <begin position="302"/>
        <end position="348"/>
    </location>
</feature>
<accession>A0AAV7PIZ4</accession>
<evidence type="ECO:0000256" key="1">
    <source>
        <dbReference type="ARBA" id="ARBA00001798"/>
    </source>
</evidence>
<evidence type="ECO:0000256" key="16">
    <source>
        <dbReference type="ARBA" id="ARBA00044508"/>
    </source>
</evidence>
<dbReference type="FunFam" id="3.30.40.10:FF:000186">
    <property type="entry name" value="RBR-type E3 ubiquitin transferase"/>
    <property type="match status" value="1"/>
</dbReference>
<dbReference type="SUPFAM" id="SSF57850">
    <property type="entry name" value="RING/U-box"/>
    <property type="match status" value="3"/>
</dbReference>
<dbReference type="Pfam" id="PF22191">
    <property type="entry name" value="IBR_1"/>
    <property type="match status" value="1"/>
</dbReference>
<evidence type="ECO:0000256" key="15">
    <source>
        <dbReference type="ARBA" id="ARBA00023242"/>
    </source>
</evidence>
<dbReference type="PROSITE" id="PS50908">
    <property type="entry name" value="RWD"/>
    <property type="match status" value="1"/>
</dbReference>
<evidence type="ECO:0000256" key="2">
    <source>
        <dbReference type="ARBA" id="ARBA00004123"/>
    </source>
</evidence>
<keyword evidence="12" id="KW-0862">Zinc</keyword>
<dbReference type="InterPro" id="IPR006575">
    <property type="entry name" value="RWD_dom"/>
</dbReference>
<comment type="pathway">
    <text evidence="4">Protein modification; protein ubiquitination.</text>
</comment>
<dbReference type="CDD" id="cd23820">
    <property type="entry name" value="RWD_RNF14"/>
    <property type="match status" value="1"/>
</dbReference>
<feature type="domain" description="RWD" evidence="21">
    <location>
        <begin position="98"/>
        <end position="222"/>
    </location>
</feature>
<evidence type="ECO:0000256" key="11">
    <source>
        <dbReference type="ARBA" id="ARBA00022786"/>
    </source>
</evidence>
<dbReference type="GO" id="GO:0008270">
    <property type="term" value="F:zinc ion binding"/>
    <property type="evidence" value="ECO:0007669"/>
    <property type="project" value="UniProtKB-KW"/>
</dbReference>
<evidence type="ECO:0000313" key="23">
    <source>
        <dbReference type="EMBL" id="KAJ1127075.1"/>
    </source>
</evidence>
<dbReference type="PROSITE" id="PS50089">
    <property type="entry name" value="ZF_RING_2"/>
    <property type="match status" value="1"/>
</dbReference>
<dbReference type="Proteomes" id="UP001066276">
    <property type="component" value="Chromosome 7"/>
</dbReference>
<comment type="caution">
    <text evidence="23">The sequence shown here is derived from an EMBL/GenBank/DDBJ whole genome shotgun (WGS) entry which is preliminary data.</text>
</comment>
<evidence type="ECO:0000256" key="6">
    <source>
        <dbReference type="ARBA" id="ARBA00022490"/>
    </source>
</evidence>
<dbReference type="EC" id="2.3.2.31" evidence="5"/>
<reference evidence="23" key="1">
    <citation type="journal article" date="2022" name="bioRxiv">
        <title>Sequencing and chromosome-scale assembly of the giantPleurodeles waltlgenome.</title>
        <authorList>
            <person name="Brown T."/>
            <person name="Elewa A."/>
            <person name="Iarovenko S."/>
            <person name="Subramanian E."/>
            <person name="Araus A.J."/>
            <person name="Petzold A."/>
            <person name="Susuki M."/>
            <person name="Suzuki K.-i.T."/>
            <person name="Hayashi T."/>
            <person name="Toyoda A."/>
            <person name="Oliveira C."/>
            <person name="Osipova E."/>
            <person name="Leigh N.D."/>
            <person name="Simon A."/>
            <person name="Yun M.H."/>
        </authorList>
    </citation>
    <scope>NUCLEOTIDE SEQUENCE</scope>
    <source>
        <strain evidence="23">20211129_DDA</strain>
        <tissue evidence="23">Liver</tissue>
    </source>
</reference>
<dbReference type="GO" id="GO:0005737">
    <property type="term" value="C:cytoplasm"/>
    <property type="evidence" value="ECO:0007669"/>
    <property type="project" value="UniProtKB-SubCell"/>
</dbReference>
<dbReference type="GO" id="GO:0016567">
    <property type="term" value="P:protein ubiquitination"/>
    <property type="evidence" value="ECO:0007669"/>
    <property type="project" value="InterPro"/>
</dbReference>
<name>A0AAV7PIZ4_PLEWA</name>
<dbReference type="PROSITE" id="PS51873">
    <property type="entry name" value="TRIAD"/>
    <property type="match status" value="1"/>
</dbReference>
<organism evidence="23 24">
    <name type="scientific">Pleurodeles waltl</name>
    <name type="common">Iberian ribbed newt</name>
    <dbReference type="NCBI Taxonomy" id="8319"/>
    <lineage>
        <taxon>Eukaryota</taxon>
        <taxon>Metazoa</taxon>
        <taxon>Chordata</taxon>
        <taxon>Craniata</taxon>
        <taxon>Vertebrata</taxon>
        <taxon>Euteleostomi</taxon>
        <taxon>Amphibia</taxon>
        <taxon>Batrachia</taxon>
        <taxon>Caudata</taxon>
        <taxon>Salamandroidea</taxon>
        <taxon>Salamandridae</taxon>
        <taxon>Pleurodelinae</taxon>
        <taxon>Pleurodeles</taxon>
    </lineage>
</organism>
<dbReference type="Pfam" id="PF05773">
    <property type="entry name" value="RWD"/>
    <property type="match status" value="1"/>
</dbReference>
<dbReference type="SUPFAM" id="SSF54495">
    <property type="entry name" value="UBC-like"/>
    <property type="match status" value="1"/>
</dbReference>
<keyword evidence="6" id="KW-0963">Cytoplasm</keyword>
<protein>
    <recommendedName>
        <fullName evidence="17">E3 ubiquitin-protein ligase RNF14</fullName>
        <ecNumber evidence="5">2.3.2.31</ecNumber>
    </recommendedName>
    <alternativeName>
        <fullName evidence="18">RING finger protein 14</fullName>
    </alternativeName>
</protein>
<proteinExistence type="inferred from homology"/>
<evidence type="ECO:0000259" key="22">
    <source>
        <dbReference type="PROSITE" id="PS51873"/>
    </source>
</evidence>
<evidence type="ECO:0000256" key="3">
    <source>
        <dbReference type="ARBA" id="ARBA00004496"/>
    </source>
</evidence>
<dbReference type="InterPro" id="IPR044066">
    <property type="entry name" value="TRIAD_supradom"/>
</dbReference>
<dbReference type="InterPro" id="IPR017907">
    <property type="entry name" value="Znf_RING_CS"/>
</dbReference>
<dbReference type="Gene3D" id="3.10.110.10">
    <property type="entry name" value="Ubiquitin Conjugating Enzyme"/>
    <property type="match status" value="1"/>
</dbReference>
<comment type="subcellular location">
    <subcellularLocation>
        <location evidence="3">Cytoplasm</location>
    </subcellularLocation>
    <subcellularLocation>
        <location evidence="2">Nucleus</location>
    </subcellularLocation>
</comment>
<dbReference type="InterPro" id="IPR002867">
    <property type="entry name" value="IBR_dom"/>
</dbReference>
<evidence type="ECO:0000256" key="13">
    <source>
        <dbReference type="ARBA" id="ARBA00023015"/>
    </source>
</evidence>
<evidence type="ECO:0000256" key="5">
    <source>
        <dbReference type="ARBA" id="ARBA00012251"/>
    </source>
</evidence>
<evidence type="ECO:0000259" key="20">
    <source>
        <dbReference type="PROSITE" id="PS50089"/>
    </source>
</evidence>
<keyword evidence="15" id="KW-0539">Nucleus</keyword>
<comment type="catalytic activity">
    <reaction evidence="1">
        <text>[E2 ubiquitin-conjugating enzyme]-S-ubiquitinyl-L-cysteine + [acceptor protein]-L-lysine = [E2 ubiquitin-conjugating enzyme]-L-cysteine + [acceptor protein]-N(6)-ubiquitinyl-L-lysine.</text>
        <dbReference type="EC" id="2.3.2.31"/>
    </reaction>
</comment>
<keyword evidence="13" id="KW-0805">Transcription regulation</keyword>
<dbReference type="FunFam" id="2.20.25.20:FF:000007">
    <property type="entry name" value="RBR-type E3 ubiquitin transferase"/>
    <property type="match status" value="1"/>
</dbReference>
<feature type="domain" description="RING-type" evidence="22">
    <location>
        <begin position="298"/>
        <end position="531"/>
    </location>
</feature>
<dbReference type="CDD" id="cd16628">
    <property type="entry name" value="RING-HC_RBR_RNF14"/>
    <property type="match status" value="1"/>
</dbReference>
<dbReference type="FunFam" id="3.10.110.10:FF:000049">
    <property type="entry name" value="RBR-type E3 ubiquitin transferase"/>
    <property type="match status" value="1"/>
</dbReference>
<dbReference type="InterPro" id="IPR031127">
    <property type="entry name" value="E3_UB_ligase_RBR"/>
</dbReference>
<gene>
    <name evidence="23" type="ORF">NDU88_005481</name>
</gene>
<evidence type="ECO:0000259" key="21">
    <source>
        <dbReference type="PROSITE" id="PS50908"/>
    </source>
</evidence>
<keyword evidence="9" id="KW-0677">Repeat</keyword>
<dbReference type="Gene3D" id="1.20.120.1750">
    <property type="match status" value="1"/>
</dbReference>
<evidence type="ECO:0000256" key="14">
    <source>
        <dbReference type="ARBA" id="ARBA00023163"/>
    </source>
</evidence>
<dbReference type="GO" id="GO:0060828">
    <property type="term" value="P:regulation of canonical Wnt signaling pathway"/>
    <property type="evidence" value="ECO:0007669"/>
    <property type="project" value="UniProtKB-ARBA"/>
</dbReference>
<evidence type="ECO:0000256" key="18">
    <source>
        <dbReference type="ARBA" id="ARBA00075528"/>
    </source>
</evidence>